<evidence type="ECO:0000313" key="5">
    <source>
        <dbReference type="EMBL" id="BCL63057.1"/>
    </source>
</evidence>
<reference evidence="5" key="1">
    <citation type="submission" date="2020-09" db="EMBL/GenBank/DDBJ databases">
        <title>Desulfogranum mesoprofundum gen. nov., sp. nov., a novel mesophilic, sulfate-reducing chemolithoautotroph isolated from a deep-sea hydrothermal vent chimney in the Suiyo Seamount.</title>
        <authorList>
            <person name="Hashimoto Y."/>
            <person name="Nakagawa S."/>
        </authorList>
    </citation>
    <scope>NUCLEOTIDE SEQUENCE</scope>
    <source>
        <strain evidence="5">KT2</strain>
    </source>
</reference>
<sequence length="555" mass="61131">MGNQNQSVQLDRKMTEAVDRILSSAHAGERNMLYEHEVYQILKITGANTPVYRLIRNESEITPEILSCYSSDRIVLKGAAGNIAHKQKAGAVKIVHKDLDFLKFNFNRMKTDLEAGGHRLEGILLVEYIDYSKELGNEIMLSFRESEAFGPVLSFTKGGSDAEHFARNFSSPNLVLAPIDRQWSEALFTSSRIHEKYIEEGKDDYVGKIISAGLGFSRLATSFSNFFHGSSEFVLKEFEVNPFIFDPYGKFIALDGYATFAPRKPGSGMRTQSKPSATLSPFFHPDSIAIAGVSSTNTNSPGNIIASNLLRSGRKNVFCINPKGGELTVDGMKTTMYRSAAEIKANIDLAVIAVPAAHTLAVLEDLAGQNLKAAILIPGGFSESGQNLELEDQLLTLAREKNIRLMGPNCLGIIYNGSVNSPDINTFFIPENKFSENTGTNRSVAVLSQSGALGLTEIHNLRHAISPGSLSVTATSSMLTRLISSTTWGLIRTWMLSAVILKGSSRAQEPGFSRAVVNVRNRSSSIRREEHRQVEWPPNPIRHPLPGNMWWPRRP</sequence>
<dbReference type="GO" id="GO:0005524">
    <property type="term" value="F:ATP binding"/>
    <property type="evidence" value="ECO:0007669"/>
    <property type="project" value="UniProtKB-KW"/>
</dbReference>
<name>A0A8D5FK14_9BACT</name>
<evidence type="ECO:0000313" key="6">
    <source>
        <dbReference type="Proteomes" id="UP000826725"/>
    </source>
</evidence>
<keyword evidence="2" id="KW-0547">Nucleotide-binding</keyword>
<evidence type="ECO:0000259" key="4">
    <source>
        <dbReference type="SMART" id="SM00881"/>
    </source>
</evidence>
<dbReference type="InterPro" id="IPR051538">
    <property type="entry name" value="Acyl-CoA_Synth/Transferase"/>
</dbReference>
<accession>A0A8D5FK14</accession>
<keyword evidence="3" id="KW-0067">ATP-binding</keyword>
<feature type="domain" description="CoA-binding" evidence="4">
    <location>
        <begin position="282"/>
        <end position="381"/>
    </location>
</feature>
<dbReference type="KEGG" id="dbk:DGMP_37500"/>
<dbReference type="GO" id="GO:0016874">
    <property type="term" value="F:ligase activity"/>
    <property type="evidence" value="ECO:0007669"/>
    <property type="project" value="UniProtKB-KW"/>
</dbReference>
<dbReference type="AlphaFoldDB" id="A0A8D5FK14"/>
<keyword evidence="1" id="KW-0436">Ligase</keyword>
<proteinExistence type="predicted"/>
<evidence type="ECO:0000256" key="3">
    <source>
        <dbReference type="ARBA" id="ARBA00022840"/>
    </source>
</evidence>
<dbReference type="PANTHER" id="PTHR43334">
    <property type="entry name" value="ACETATE--COA LIGASE [ADP-FORMING]"/>
    <property type="match status" value="1"/>
</dbReference>
<evidence type="ECO:0000256" key="1">
    <source>
        <dbReference type="ARBA" id="ARBA00022598"/>
    </source>
</evidence>
<evidence type="ECO:0000256" key="2">
    <source>
        <dbReference type="ARBA" id="ARBA00022741"/>
    </source>
</evidence>
<protein>
    <recommendedName>
        <fullName evidence="4">CoA-binding domain-containing protein</fullName>
    </recommendedName>
</protein>
<dbReference type="InterPro" id="IPR003781">
    <property type="entry name" value="CoA-bd"/>
</dbReference>
<dbReference type="Pfam" id="PF13549">
    <property type="entry name" value="ATP-grasp_5"/>
    <property type="match status" value="1"/>
</dbReference>
<dbReference type="Proteomes" id="UP000826725">
    <property type="component" value="Chromosome"/>
</dbReference>
<dbReference type="PANTHER" id="PTHR43334:SF2">
    <property type="entry name" value="ACETATE--COA LIGASE [ADP-FORMING]"/>
    <property type="match status" value="1"/>
</dbReference>
<dbReference type="EMBL" id="AP024086">
    <property type="protein sequence ID" value="BCL63057.1"/>
    <property type="molecule type" value="Genomic_DNA"/>
</dbReference>
<dbReference type="Pfam" id="PF13380">
    <property type="entry name" value="CoA_binding_2"/>
    <property type="match status" value="1"/>
</dbReference>
<keyword evidence="6" id="KW-1185">Reference proteome</keyword>
<organism evidence="5 6">
    <name type="scientific">Desulfomarina profundi</name>
    <dbReference type="NCBI Taxonomy" id="2772557"/>
    <lineage>
        <taxon>Bacteria</taxon>
        <taxon>Pseudomonadati</taxon>
        <taxon>Thermodesulfobacteriota</taxon>
        <taxon>Desulfobulbia</taxon>
        <taxon>Desulfobulbales</taxon>
        <taxon>Desulfobulbaceae</taxon>
        <taxon>Desulfomarina</taxon>
    </lineage>
</organism>
<dbReference type="SMART" id="SM00881">
    <property type="entry name" value="CoA_binding"/>
    <property type="match status" value="1"/>
</dbReference>
<gene>
    <name evidence="5" type="ORF">DGMP_37500</name>
</gene>